<dbReference type="Pfam" id="PF03176">
    <property type="entry name" value="MMPL"/>
    <property type="match status" value="2"/>
</dbReference>
<feature type="transmembrane region" description="Helical" evidence="8">
    <location>
        <begin position="230"/>
        <end position="250"/>
    </location>
</feature>
<feature type="transmembrane region" description="Helical" evidence="8">
    <location>
        <begin position="667"/>
        <end position="691"/>
    </location>
</feature>
<keyword evidence="11" id="KW-1185">Reference proteome</keyword>
<dbReference type="RefSeq" id="WP_381264547.1">
    <property type="nucleotide sequence ID" value="NZ_JBHTBI010000107.1"/>
</dbReference>
<feature type="transmembrane region" description="Helical" evidence="8">
    <location>
        <begin position="206"/>
        <end position="224"/>
    </location>
</feature>
<accession>A0ABW2VXB7</accession>
<feature type="transmembrane region" description="Helical" evidence="8">
    <location>
        <begin position="587"/>
        <end position="606"/>
    </location>
</feature>
<evidence type="ECO:0000256" key="1">
    <source>
        <dbReference type="ARBA" id="ARBA00004651"/>
    </source>
</evidence>
<dbReference type="InterPro" id="IPR050545">
    <property type="entry name" value="Mycobact_MmpL"/>
</dbReference>
<dbReference type="InterPro" id="IPR004869">
    <property type="entry name" value="MMPL_dom"/>
</dbReference>
<dbReference type="EMBL" id="JBHTEC010000001">
    <property type="protein sequence ID" value="MFD0287519.1"/>
    <property type="molecule type" value="Genomic_DNA"/>
</dbReference>
<comment type="caution">
    <text evidence="10">The sequence shown here is derived from an EMBL/GenBank/DDBJ whole genome shotgun (WGS) entry which is preliminary data.</text>
</comment>
<feature type="domain" description="SSD" evidence="9">
    <location>
        <begin position="525"/>
        <end position="690"/>
    </location>
</feature>
<dbReference type="SUPFAM" id="SSF82866">
    <property type="entry name" value="Multidrug efflux transporter AcrB transmembrane domain"/>
    <property type="match status" value="2"/>
</dbReference>
<evidence type="ECO:0000256" key="7">
    <source>
        <dbReference type="SAM" id="MobiDB-lite"/>
    </source>
</evidence>
<dbReference type="Gene3D" id="1.20.1640.10">
    <property type="entry name" value="Multidrug efflux transporter AcrB transmembrane domain"/>
    <property type="match status" value="2"/>
</dbReference>
<feature type="transmembrane region" description="Helical" evidence="8">
    <location>
        <begin position="369"/>
        <end position="391"/>
    </location>
</feature>
<protein>
    <submittedName>
        <fullName evidence="10">MMPL family transporter</fullName>
    </submittedName>
</protein>
<name>A0ABW2VXB7_9ACTN</name>
<evidence type="ECO:0000313" key="10">
    <source>
        <dbReference type="EMBL" id="MFD0287519.1"/>
    </source>
</evidence>
<feature type="transmembrane region" description="Helical" evidence="8">
    <location>
        <begin position="271"/>
        <end position="297"/>
    </location>
</feature>
<keyword evidence="4 8" id="KW-0812">Transmembrane</keyword>
<dbReference type="PANTHER" id="PTHR33406">
    <property type="entry name" value="MEMBRANE PROTEIN MJ1562-RELATED"/>
    <property type="match status" value="1"/>
</dbReference>
<dbReference type="PANTHER" id="PTHR33406:SF11">
    <property type="entry name" value="MEMBRANE PROTEIN SCO6666-RELATED"/>
    <property type="match status" value="1"/>
</dbReference>
<feature type="region of interest" description="Disordered" evidence="7">
    <location>
        <begin position="764"/>
        <end position="806"/>
    </location>
</feature>
<evidence type="ECO:0000313" key="11">
    <source>
        <dbReference type="Proteomes" id="UP001596957"/>
    </source>
</evidence>
<evidence type="ECO:0000256" key="4">
    <source>
        <dbReference type="ARBA" id="ARBA00022692"/>
    </source>
</evidence>
<keyword evidence="6 8" id="KW-0472">Membrane</keyword>
<dbReference type="PROSITE" id="PS50156">
    <property type="entry name" value="SSD"/>
    <property type="match status" value="2"/>
</dbReference>
<keyword evidence="3" id="KW-1003">Cell membrane</keyword>
<reference evidence="11" key="1">
    <citation type="journal article" date="2019" name="Int. J. Syst. Evol. Microbiol.">
        <title>The Global Catalogue of Microorganisms (GCM) 10K type strain sequencing project: providing services to taxonomists for standard genome sequencing and annotation.</title>
        <authorList>
            <consortium name="The Broad Institute Genomics Platform"/>
            <consortium name="The Broad Institute Genome Sequencing Center for Infectious Disease"/>
            <person name="Wu L."/>
            <person name="Ma J."/>
        </authorList>
    </citation>
    <scope>NUCLEOTIDE SEQUENCE [LARGE SCALE GENOMIC DNA]</scope>
    <source>
        <strain evidence="11">CGMCC 4.7198</strain>
    </source>
</reference>
<feature type="transmembrane region" description="Helical" evidence="8">
    <location>
        <begin position="554"/>
        <end position="575"/>
    </location>
</feature>
<feature type="transmembrane region" description="Helical" evidence="8">
    <location>
        <begin position="523"/>
        <end position="542"/>
    </location>
</feature>
<evidence type="ECO:0000259" key="9">
    <source>
        <dbReference type="PROSITE" id="PS50156"/>
    </source>
</evidence>
<keyword evidence="5 8" id="KW-1133">Transmembrane helix</keyword>
<feature type="transmembrane region" description="Helical" evidence="8">
    <location>
        <begin position="179"/>
        <end position="199"/>
    </location>
</feature>
<gene>
    <name evidence="10" type="ORF">ACFQZP_38920</name>
</gene>
<evidence type="ECO:0000256" key="6">
    <source>
        <dbReference type="ARBA" id="ARBA00023136"/>
    </source>
</evidence>
<evidence type="ECO:0000256" key="5">
    <source>
        <dbReference type="ARBA" id="ARBA00022989"/>
    </source>
</evidence>
<feature type="domain" description="SSD" evidence="9">
    <location>
        <begin position="179"/>
        <end position="328"/>
    </location>
</feature>
<dbReference type="InterPro" id="IPR000731">
    <property type="entry name" value="SSD"/>
</dbReference>
<feature type="transmembrane region" description="Helical" evidence="8">
    <location>
        <begin position="309"/>
        <end position="334"/>
    </location>
</feature>
<feature type="transmembrane region" description="Helical" evidence="8">
    <location>
        <begin position="638"/>
        <end position="655"/>
    </location>
</feature>
<organism evidence="10 11">
    <name type="scientific">Streptomyces lutosisoli</name>
    <dbReference type="NCBI Taxonomy" id="2665721"/>
    <lineage>
        <taxon>Bacteria</taxon>
        <taxon>Bacillati</taxon>
        <taxon>Actinomycetota</taxon>
        <taxon>Actinomycetes</taxon>
        <taxon>Kitasatosporales</taxon>
        <taxon>Streptomycetaceae</taxon>
        <taxon>Streptomyces</taxon>
    </lineage>
</organism>
<dbReference type="Proteomes" id="UP001596957">
    <property type="component" value="Unassembled WGS sequence"/>
</dbReference>
<sequence length="818" mass="84758">MATFLYRLGRFAFRRRRLVLMMWIAVLAAVGISAMSSTGSTSDSFTLPGTQSQRAIDLLGKEFPQASAGGASARVVFEAPDGQKLTSSANKAEVESLVAQLEKSPQVSRVSDPFTSGQVSKSGTIGYAGVTYKVPGADVSDAAHAVQAAVVEQGEKAGITVSLGGDAVADKAASKAAELIGLGVAAVALVITFGSMIAAGLPLLTAILGVGAAILSITIATQFFDIASQASTLALMLGLAVAIDYALFIVSRYRNEIRDGHDPEEACGRALGTAGSAVVFAGLTVIIALAGLSVIGIQMLTSMGLGSAFAVAVAVVMALTLLPALLGFAGMRIMKGKLLSRRMKALERGEGESMGVRWAKFVTRNPVKVLAVSVIGLGLLAIPAMALRLTLPDDSMKPPASTQRLAYDTLSKGFGPGFNGPLTVVVDARGSDDPKAAAADATAVLGKLDDVASVRDAAFNKAGDVAIIGVVPGSSPTSQATKDLVSDIRDHSATLKKDTGADLMVTGTTAVNIDVSTKLAQALIPYLAIVVGLALILLLLVFRSILIPLKATLGFLLTIAATLGVLVAVFQWGWLADVFGVDQTAPIVSVLPILLIGVVFGLAMDYEVFLVTRMREEYVHGAVPTQAVVEGFRHSGRVVTAAAVIMISVFSGFLLDDAALIKSVGLGLASAVFFDAFIVRMTIVPAVMALLGHRAWALPAWLDRRMPNVDVEGEKLRHALTADSTNTAPEPVLAGVVAGNHAGSDSLSAPPVFTSSSGDADAAAVASALPRHHRGRSLGLSGLKQRRARDRGAAPPADTTESKATVLKELRRKLTRKS</sequence>
<comment type="subcellular location">
    <subcellularLocation>
        <location evidence="1">Cell membrane</location>
        <topology evidence="1">Multi-pass membrane protein</topology>
    </subcellularLocation>
</comment>
<evidence type="ECO:0000256" key="2">
    <source>
        <dbReference type="ARBA" id="ARBA00010157"/>
    </source>
</evidence>
<proteinExistence type="inferred from homology"/>
<evidence type="ECO:0000256" key="8">
    <source>
        <dbReference type="SAM" id="Phobius"/>
    </source>
</evidence>
<evidence type="ECO:0000256" key="3">
    <source>
        <dbReference type="ARBA" id="ARBA00022475"/>
    </source>
</evidence>
<comment type="similarity">
    <text evidence="2">Belongs to the resistance-nodulation-cell division (RND) (TC 2.A.6) family. MmpL subfamily.</text>
</comment>